<proteinExistence type="predicted"/>
<dbReference type="EMBL" id="ML213681">
    <property type="protein sequence ID" value="TFK32234.1"/>
    <property type="molecule type" value="Genomic_DNA"/>
</dbReference>
<sequence length="76" mass="8668">MLIVDFPPALSFLLAYMSIITSLPILTSPSPWSIPADQLFQALRSCALHSWFPKHTCVFHALRLLPFFLLLYIHAQ</sequence>
<evidence type="ECO:0000313" key="2">
    <source>
        <dbReference type="Proteomes" id="UP000308652"/>
    </source>
</evidence>
<name>A0A5C3LGI5_9AGAR</name>
<gene>
    <name evidence="1" type="ORF">BDQ12DRAFT_692800</name>
</gene>
<dbReference type="Proteomes" id="UP000308652">
    <property type="component" value="Unassembled WGS sequence"/>
</dbReference>
<reference evidence="1 2" key="1">
    <citation type="journal article" date="2019" name="Nat. Ecol. Evol.">
        <title>Megaphylogeny resolves global patterns of mushroom evolution.</title>
        <authorList>
            <person name="Varga T."/>
            <person name="Krizsan K."/>
            <person name="Foldi C."/>
            <person name="Dima B."/>
            <person name="Sanchez-Garcia M."/>
            <person name="Sanchez-Ramirez S."/>
            <person name="Szollosi G.J."/>
            <person name="Szarkandi J.G."/>
            <person name="Papp V."/>
            <person name="Albert L."/>
            <person name="Andreopoulos W."/>
            <person name="Angelini C."/>
            <person name="Antonin V."/>
            <person name="Barry K.W."/>
            <person name="Bougher N.L."/>
            <person name="Buchanan P."/>
            <person name="Buyck B."/>
            <person name="Bense V."/>
            <person name="Catcheside P."/>
            <person name="Chovatia M."/>
            <person name="Cooper J."/>
            <person name="Damon W."/>
            <person name="Desjardin D."/>
            <person name="Finy P."/>
            <person name="Geml J."/>
            <person name="Haridas S."/>
            <person name="Hughes K."/>
            <person name="Justo A."/>
            <person name="Karasinski D."/>
            <person name="Kautmanova I."/>
            <person name="Kiss B."/>
            <person name="Kocsube S."/>
            <person name="Kotiranta H."/>
            <person name="LaButti K.M."/>
            <person name="Lechner B.E."/>
            <person name="Liimatainen K."/>
            <person name="Lipzen A."/>
            <person name="Lukacs Z."/>
            <person name="Mihaltcheva S."/>
            <person name="Morgado L.N."/>
            <person name="Niskanen T."/>
            <person name="Noordeloos M.E."/>
            <person name="Ohm R.A."/>
            <person name="Ortiz-Santana B."/>
            <person name="Ovrebo C."/>
            <person name="Racz N."/>
            <person name="Riley R."/>
            <person name="Savchenko A."/>
            <person name="Shiryaev A."/>
            <person name="Soop K."/>
            <person name="Spirin V."/>
            <person name="Szebenyi C."/>
            <person name="Tomsovsky M."/>
            <person name="Tulloss R.E."/>
            <person name="Uehling J."/>
            <person name="Grigoriev I.V."/>
            <person name="Vagvolgyi C."/>
            <person name="Papp T."/>
            <person name="Martin F.M."/>
            <person name="Miettinen O."/>
            <person name="Hibbett D.S."/>
            <person name="Nagy L.G."/>
        </authorList>
    </citation>
    <scope>NUCLEOTIDE SEQUENCE [LARGE SCALE GENOMIC DNA]</scope>
    <source>
        <strain evidence="1 2">CBS 166.37</strain>
    </source>
</reference>
<accession>A0A5C3LGI5</accession>
<dbReference type="AlphaFoldDB" id="A0A5C3LGI5"/>
<keyword evidence="2" id="KW-1185">Reference proteome</keyword>
<protein>
    <submittedName>
        <fullName evidence="1">Uncharacterized protein</fullName>
    </submittedName>
</protein>
<evidence type="ECO:0000313" key="1">
    <source>
        <dbReference type="EMBL" id="TFK32234.1"/>
    </source>
</evidence>
<organism evidence="1 2">
    <name type="scientific">Crucibulum laeve</name>
    <dbReference type="NCBI Taxonomy" id="68775"/>
    <lineage>
        <taxon>Eukaryota</taxon>
        <taxon>Fungi</taxon>
        <taxon>Dikarya</taxon>
        <taxon>Basidiomycota</taxon>
        <taxon>Agaricomycotina</taxon>
        <taxon>Agaricomycetes</taxon>
        <taxon>Agaricomycetidae</taxon>
        <taxon>Agaricales</taxon>
        <taxon>Agaricineae</taxon>
        <taxon>Nidulariaceae</taxon>
        <taxon>Crucibulum</taxon>
    </lineage>
</organism>